<dbReference type="Pfam" id="PF01052">
    <property type="entry name" value="FliMN_C"/>
    <property type="match status" value="1"/>
</dbReference>
<keyword evidence="7" id="KW-0472">Membrane</keyword>
<keyword evidence="10" id="KW-0282">Flagellum</keyword>
<sequence length="116" mass="12198">MELNQDFDLDGILDGLDADAPSPAPAESAPAPRDMTPFLRKIPVKLTLEVGSADISLADLCQINAGSVVELDKIAGEPLDIKVNGTVIGRAEVVVSGDNYGLRVVELNDLQLDSLA</sequence>
<evidence type="ECO:0000256" key="1">
    <source>
        <dbReference type="ARBA" id="ARBA00004413"/>
    </source>
</evidence>
<dbReference type="PANTHER" id="PTHR43484:SF1">
    <property type="entry name" value="FLAGELLAR MOTOR SWITCH PROTEIN FLIN"/>
    <property type="match status" value="1"/>
</dbReference>
<name>A0A447TG35_CHRVL</name>
<dbReference type="GO" id="GO:0071973">
    <property type="term" value="P:bacterial-type flagellum-dependent cell motility"/>
    <property type="evidence" value="ECO:0007669"/>
    <property type="project" value="InterPro"/>
</dbReference>
<accession>A0A447TG35</accession>
<dbReference type="SUPFAM" id="SSF101801">
    <property type="entry name" value="Surface presentation of antigens (SPOA)"/>
    <property type="match status" value="1"/>
</dbReference>
<dbReference type="AlphaFoldDB" id="A0A447TG35"/>
<dbReference type="GO" id="GO:0005886">
    <property type="term" value="C:plasma membrane"/>
    <property type="evidence" value="ECO:0007669"/>
    <property type="project" value="UniProtKB-SubCell"/>
</dbReference>
<dbReference type="InterPro" id="IPR036429">
    <property type="entry name" value="SpoA-like_sf"/>
</dbReference>
<evidence type="ECO:0000256" key="8">
    <source>
        <dbReference type="SAM" id="MobiDB-lite"/>
    </source>
</evidence>
<reference evidence="10 11" key="1">
    <citation type="submission" date="2018-12" db="EMBL/GenBank/DDBJ databases">
        <authorList>
            <consortium name="Pathogen Informatics"/>
        </authorList>
    </citation>
    <scope>NUCLEOTIDE SEQUENCE [LARGE SCALE GENOMIC DNA]</scope>
    <source>
        <strain evidence="10 11">NCTC9695</strain>
    </source>
</reference>
<dbReference type="InterPro" id="IPR012826">
    <property type="entry name" value="FliN"/>
</dbReference>
<evidence type="ECO:0000256" key="3">
    <source>
        <dbReference type="ARBA" id="ARBA00021897"/>
    </source>
</evidence>
<keyword evidence="10" id="KW-0969">Cilium</keyword>
<comment type="similarity">
    <text evidence="2">Belongs to the FliN/MopA/SpaO family.</text>
</comment>
<evidence type="ECO:0000256" key="7">
    <source>
        <dbReference type="ARBA" id="ARBA00023136"/>
    </source>
</evidence>
<gene>
    <name evidence="10" type="primary">fliN_1</name>
    <name evidence="10" type="ORF">NCTC9695_04363</name>
</gene>
<dbReference type="GO" id="GO:0003774">
    <property type="term" value="F:cytoskeletal motor activity"/>
    <property type="evidence" value="ECO:0007669"/>
    <property type="project" value="InterPro"/>
</dbReference>
<evidence type="ECO:0000313" key="10">
    <source>
        <dbReference type="EMBL" id="VEB43895.1"/>
    </source>
</evidence>
<protein>
    <recommendedName>
        <fullName evidence="3">Flagellar motor switch protein FliN</fullName>
    </recommendedName>
</protein>
<feature type="domain" description="Flagellar motor switch protein FliN-like C-terminal" evidence="9">
    <location>
        <begin position="39"/>
        <end position="107"/>
    </location>
</feature>
<dbReference type="Proteomes" id="UP000275777">
    <property type="component" value="Chromosome"/>
</dbReference>
<dbReference type="InterPro" id="IPR001543">
    <property type="entry name" value="FliN-like_C"/>
</dbReference>
<evidence type="ECO:0000256" key="6">
    <source>
        <dbReference type="ARBA" id="ARBA00022779"/>
    </source>
</evidence>
<keyword evidence="6" id="KW-0283">Flagellar rotation</keyword>
<keyword evidence="10" id="KW-0966">Cell projection</keyword>
<keyword evidence="4" id="KW-1003">Cell membrane</keyword>
<feature type="region of interest" description="Disordered" evidence="8">
    <location>
        <begin position="1"/>
        <end position="34"/>
    </location>
</feature>
<keyword evidence="5" id="KW-0145">Chemotaxis</keyword>
<dbReference type="EMBL" id="LR134182">
    <property type="protein sequence ID" value="VEB43895.1"/>
    <property type="molecule type" value="Genomic_DNA"/>
</dbReference>
<dbReference type="Gene3D" id="2.30.330.10">
    <property type="entry name" value="SpoA-like"/>
    <property type="match status" value="1"/>
</dbReference>
<evidence type="ECO:0000256" key="4">
    <source>
        <dbReference type="ARBA" id="ARBA00022475"/>
    </source>
</evidence>
<dbReference type="InterPro" id="IPR051469">
    <property type="entry name" value="FliN/MopA/SpaO"/>
</dbReference>
<dbReference type="GO" id="GO:0009425">
    <property type="term" value="C:bacterial-type flagellum basal body"/>
    <property type="evidence" value="ECO:0007669"/>
    <property type="project" value="InterPro"/>
</dbReference>
<dbReference type="PRINTS" id="PR00956">
    <property type="entry name" value="FLGMOTORFLIN"/>
</dbReference>
<feature type="compositionally biased region" description="Low complexity" evidence="8">
    <location>
        <begin position="12"/>
        <end position="32"/>
    </location>
</feature>
<evidence type="ECO:0000259" key="9">
    <source>
        <dbReference type="Pfam" id="PF01052"/>
    </source>
</evidence>
<dbReference type="InterPro" id="IPR001172">
    <property type="entry name" value="FliN_T3SS_HrcQb"/>
</dbReference>
<evidence type="ECO:0000256" key="2">
    <source>
        <dbReference type="ARBA" id="ARBA00009226"/>
    </source>
</evidence>
<dbReference type="NCBIfam" id="TIGR02480">
    <property type="entry name" value="fliN"/>
    <property type="match status" value="1"/>
</dbReference>
<evidence type="ECO:0000256" key="5">
    <source>
        <dbReference type="ARBA" id="ARBA00022500"/>
    </source>
</evidence>
<feature type="compositionally biased region" description="Acidic residues" evidence="8">
    <location>
        <begin position="1"/>
        <end position="11"/>
    </location>
</feature>
<dbReference type="PANTHER" id="PTHR43484">
    <property type="match status" value="1"/>
</dbReference>
<comment type="subcellular location">
    <subcellularLocation>
        <location evidence="1">Cell membrane</location>
        <topology evidence="1">Peripheral membrane protein</topology>
        <orientation evidence="1">Cytoplasmic side</orientation>
    </subcellularLocation>
</comment>
<evidence type="ECO:0000313" key="11">
    <source>
        <dbReference type="Proteomes" id="UP000275777"/>
    </source>
</evidence>
<proteinExistence type="inferred from homology"/>
<organism evidence="10 11">
    <name type="scientific">Chromobacterium violaceum</name>
    <dbReference type="NCBI Taxonomy" id="536"/>
    <lineage>
        <taxon>Bacteria</taxon>
        <taxon>Pseudomonadati</taxon>
        <taxon>Pseudomonadota</taxon>
        <taxon>Betaproteobacteria</taxon>
        <taxon>Neisseriales</taxon>
        <taxon>Chromobacteriaceae</taxon>
        <taxon>Chromobacterium</taxon>
    </lineage>
</organism>
<dbReference type="GO" id="GO:0006935">
    <property type="term" value="P:chemotaxis"/>
    <property type="evidence" value="ECO:0007669"/>
    <property type="project" value="UniProtKB-KW"/>
</dbReference>